<keyword evidence="1" id="KW-0472">Membrane</keyword>
<keyword evidence="1" id="KW-1133">Transmembrane helix</keyword>
<proteinExistence type="predicted"/>
<protein>
    <submittedName>
        <fullName evidence="2">Uncharacterized protein</fullName>
    </submittedName>
</protein>
<evidence type="ECO:0000313" key="3">
    <source>
        <dbReference type="Proteomes" id="UP001162131"/>
    </source>
</evidence>
<name>A0AAU9J164_9CILI</name>
<dbReference type="EMBL" id="CAJZBQ010000021">
    <property type="protein sequence ID" value="CAG9318989.1"/>
    <property type="molecule type" value="Genomic_DNA"/>
</dbReference>
<gene>
    <name evidence="2" type="ORF">BSTOLATCC_MIC22517</name>
</gene>
<feature type="transmembrane region" description="Helical" evidence="1">
    <location>
        <begin position="20"/>
        <end position="37"/>
    </location>
</feature>
<dbReference type="AlphaFoldDB" id="A0AAU9J164"/>
<keyword evidence="1" id="KW-0812">Transmembrane</keyword>
<evidence type="ECO:0000256" key="1">
    <source>
        <dbReference type="SAM" id="Phobius"/>
    </source>
</evidence>
<feature type="transmembrane region" description="Helical" evidence="1">
    <location>
        <begin position="58"/>
        <end position="78"/>
    </location>
</feature>
<sequence>MMSSLSISSKIIINQNDVRIVHYHASFLFCLLARISSPNRFWRAKKFDIKNVCEKFKFYHFPGIFKNLVFLFQAVGSYDKGSLYALF</sequence>
<organism evidence="2 3">
    <name type="scientific">Blepharisma stoltei</name>
    <dbReference type="NCBI Taxonomy" id="1481888"/>
    <lineage>
        <taxon>Eukaryota</taxon>
        <taxon>Sar</taxon>
        <taxon>Alveolata</taxon>
        <taxon>Ciliophora</taxon>
        <taxon>Postciliodesmatophora</taxon>
        <taxon>Heterotrichea</taxon>
        <taxon>Heterotrichida</taxon>
        <taxon>Blepharismidae</taxon>
        <taxon>Blepharisma</taxon>
    </lineage>
</organism>
<reference evidence="2" key="1">
    <citation type="submission" date="2021-09" db="EMBL/GenBank/DDBJ databases">
        <authorList>
            <consortium name="AG Swart"/>
            <person name="Singh M."/>
            <person name="Singh A."/>
            <person name="Seah K."/>
            <person name="Emmerich C."/>
        </authorList>
    </citation>
    <scope>NUCLEOTIDE SEQUENCE</scope>
    <source>
        <strain evidence="2">ATCC30299</strain>
    </source>
</reference>
<accession>A0AAU9J164</accession>
<comment type="caution">
    <text evidence="2">The sequence shown here is derived from an EMBL/GenBank/DDBJ whole genome shotgun (WGS) entry which is preliminary data.</text>
</comment>
<keyword evidence="3" id="KW-1185">Reference proteome</keyword>
<evidence type="ECO:0000313" key="2">
    <source>
        <dbReference type="EMBL" id="CAG9318989.1"/>
    </source>
</evidence>
<dbReference type="Proteomes" id="UP001162131">
    <property type="component" value="Unassembled WGS sequence"/>
</dbReference>